<evidence type="ECO:0000256" key="2">
    <source>
        <dbReference type="SAM" id="Phobius"/>
    </source>
</evidence>
<evidence type="ECO:0000313" key="4">
    <source>
        <dbReference type="Proteomes" id="UP001174136"/>
    </source>
</evidence>
<dbReference type="Proteomes" id="UP001174136">
    <property type="component" value="Unassembled WGS sequence"/>
</dbReference>
<protein>
    <submittedName>
        <fullName evidence="3">Uncharacterized protein</fullName>
    </submittedName>
</protein>
<keyword evidence="2" id="KW-1133">Transmembrane helix</keyword>
<organism evidence="3 4">
    <name type="scientific">Merluccius polli</name>
    <name type="common">Benguela hake</name>
    <name type="synonym">Merluccius cadenati</name>
    <dbReference type="NCBI Taxonomy" id="89951"/>
    <lineage>
        <taxon>Eukaryota</taxon>
        <taxon>Metazoa</taxon>
        <taxon>Chordata</taxon>
        <taxon>Craniata</taxon>
        <taxon>Vertebrata</taxon>
        <taxon>Euteleostomi</taxon>
        <taxon>Actinopterygii</taxon>
        <taxon>Neopterygii</taxon>
        <taxon>Teleostei</taxon>
        <taxon>Neoteleostei</taxon>
        <taxon>Acanthomorphata</taxon>
        <taxon>Zeiogadaria</taxon>
        <taxon>Gadariae</taxon>
        <taxon>Gadiformes</taxon>
        <taxon>Gadoidei</taxon>
        <taxon>Merlucciidae</taxon>
        <taxon>Merluccius</taxon>
    </lineage>
</organism>
<proteinExistence type="predicted"/>
<feature type="region of interest" description="Disordered" evidence="1">
    <location>
        <begin position="75"/>
        <end position="97"/>
    </location>
</feature>
<gene>
    <name evidence="3" type="ORF">N1851_023188</name>
</gene>
<evidence type="ECO:0000313" key="3">
    <source>
        <dbReference type="EMBL" id="KAK0139912.1"/>
    </source>
</evidence>
<keyword evidence="4" id="KW-1185">Reference proteome</keyword>
<sequence>MAARTDAVAHGSTIVLVFLCFMFVYVSATHHYSWQELLDIGFNTKIAIIDVSRRTYNIPTEIARPPRAPWIVVGTGKRRRRRRERKQKRGCRSGLLS</sequence>
<dbReference type="EMBL" id="JAOPHQ010004282">
    <property type="protein sequence ID" value="KAK0139912.1"/>
    <property type="molecule type" value="Genomic_DNA"/>
</dbReference>
<accession>A0AA47NXU2</accession>
<name>A0AA47NXU2_MERPO</name>
<keyword evidence="2" id="KW-0812">Transmembrane</keyword>
<comment type="caution">
    <text evidence="3">The sequence shown here is derived from an EMBL/GenBank/DDBJ whole genome shotgun (WGS) entry which is preliminary data.</text>
</comment>
<keyword evidence="2" id="KW-0472">Membrane</keyword>
<evidence type="ECO:0000256" key="1">
    <source>
        <dbReference type="SAM" id="MobiDB-lite"/>
    </source>
</evidence>
<feature type="transmembrane region" description="Helical" evidence="2">
    <location>
        <begin position="7"/>
        <end position="28"/>
    </location>
</feature>
<feature type="compositionally biased region" description="Basic residues" evidence="1">
    <location>
        <begin position="76"/>
        <end position="91"/>
    </location>
</feature>
<reference evidence="3" key="1">
    <citation type="journal article" date="2023" name="Front. Mar. Sci.">
        <title>A new Merluccius polli reference genome to investigate the effects of global change in West African waters.</title>
        <authorList>
            <person name="Mateo J.L."/>
            <person name="Blanco-Fernandez C."/>
            <person name="Garcia-Vazquez E."/>
            <person name="Machado-Schiaffino G."/>
        </authorList>
    </citation>
    <scope>NUCLEOTIDE SEQUENCE</scope>
    <source>
        <strain evidence="3">C29</strain>
        <tissue evidence="3">Fin</tissue>
    </source>
</reference>
<dbReference type="AlphaFoldDB" id="A0AA47NXU2"/>